<protein>
    <recommendedName>
        <fullName evidence="5">Charged multivesicular body protein 7</fullName>
    </recommendedName>
</protein>
<dbReference type="Pfam" id="PF03357">
    <property type="entry name" value="Snf7"/>
    <property type="match status" value="1"/>
</dbReference>
<accession>A0A369JIL2</accession>
<name>A0A369JIL2_HYPMA</name>
<evidence type="ECO:0000256" key="1">
    <source>
        <dbReference type="SAM" id="Coils"/>
    </source>
</evidence>
<dbReference type="STRING" id="39966.A0A369JIL2"/>
<feature type="transmembrane region" description="Helical" evidence="2">
    <location>
        <begin position="117"/>
        <end position="139"/>
    </location>
</feature>
<proteinExistence type="predicted"/>
<comment type="caution">
    <text evidence="3">The sequence shown here is derived from an EMBL/GenBank/DDBJ whole genome shotgun (WGS) entry which is preliminary data.</text>
</comment>
<evidence type="ECO:0008006" key="5">
    <source>
        <dbReference type="Google" id="ProtNLM"/>
    </source>
</evidence>
<dbReference type="EMBL" id="LUEZ02000055">
    <property type="protein sequence ID" value="RDB21152.1"/>
    <property type="molecule type" value="Genomic_DNA"/>
</dbReference>
<evidence type="ECO:0000313" key="3">
    <source>
        <dbReference type="EMBL" id="RDB21152.1"/>
    </source>
</evidence>
<dbReference type="PANTHER" id="PTHR22761:SF96">
    <property type="entry name" value="BCDNA.GH08385"/>
    <property type="match status" value="1"/>
</dbReference>
<reference evidence="3" key="1">
    <citation type="submission" date="2018-04" db="EMBL/GenBank/DDBJ databases">
        <title>Whole genome sequencing of Hypsizygus marmoreus.</title>
        <authorList>
            <person name="Choi I.-G."/>
            <person name="Min B."/>
            <person name="Kim J.-G."/>
            <person name="Kim S."/>
            <person name="Oh Y.-L."/>
            <person name="Kong W.-S."/>
            <person name="Park H."/>
            <person name="Jeong J."/>
            <person name="Song E.-S."/>
        </authorList>
    </citation>
    <scope>NUCLEOTIDE SEQUENCE [LARGE SCALE GENOMIC DNA]</scope>
    <source>
        <strain evidence="3">51987-8</strain>
    </source>
</reference>
<keyword evidence="2" id="KW-0472">Membrane</keyword>
<dbReference type="OrthoDB" id="10250120at2759"/>
<gene>
    <name evidence="3" type="ORF">Hypma_011738</name>
</gene>
<dbReference type="GO" id="GO:0006900">
    <property type="term" value="P:vesicle budding from membrane"/>
    <property type="evidence" value="ECO:0007669"/>
    <property type="project" value="TreeGrafter"/>
</dbReference>
<dbReference type="GO" id="GO:0000815">
    <property type="term" value="C:ESCRT III complex"/>
    <property type="evidence" value="ECO:0007669"/>
    <property type="project" value="TreeGrafter"/>
</dbReference>
<organism evidence="3 4">
    <name type="scientific">Hypsizygus marmoreus</name>
    <name type="common">White beech mushroom</name>
    <name type="synonym">Agaricus marmoreus</name>
    <dbReference type="NCBI Taxonomy" id="39966"/>
    <lineage>
        <taxon>Eukaryota</taxon>
        <taxon>Fungi</taxon>
        <taxon>Dikarya</taxon>
        <taxon>Basidiomycota</taxon>
        <taxon>Agaricomycotina</taxon>
        <taxon>Agaricomycetes</taxon>
        <taxon>Agaricomycetidae</taxon>
        <taxon>Agaricales</taxon>
        <taxon>Tricholomatineae</taxon>
        <taxon>Lyophyllaceae</taxon>
        <taxon>Hypsizygus</taxon>
    </lineage>
</organism>
<keyword evidence="2" id="KW-1133">Transmembrane helix</keyword>
<dbReference type="AlphaFoldDB" id="A0A369JIL2"/>
<keyword evidence="1" id="KW-0175">Coiled coil</keyword>
<dbReference type="Gene3D" id="1.10.287.1060">
    <property type="entry name" value="ESAT-6-like"/>
    <property type="match status" value="1"/>
</dbReference>
<feature type="coiled-coil region" evidence="1">
    <location>
        <begin position="561"/>
        <end position="629"/>
    </location>
</feature>
<dbReference type="PANTHER" id="PTHR22761">
    <property type="entry name" value="CHARGED MULTIVESICULAR BODY PROTEIN"/>
    <property type="match status" value="1"/>
</dbReference>
<evidence type="ECO:0000313" key="4">
    <source>
        <dbReference type="Proteomes" id="UP000076154"/>
    </source>
</evidence>
<dbReference type="GO" id="GO:0032511">
    <property type="term" value="P:late endosome to vacuole transport via multivesicular body sorting pathway"/>
    <property type="evidence" value="ECO:0007669"/>
    <property type="project" value="TreeGrafter"/>
</dbReference>
<sequence length="654" mass="72272">MPVQLGDLFVIISLRKLSAGDIFIVRIVKLRLQSQRLTLDRWPRWSVNCSTVYFNVFPMDIPPDTEVPAWAYILDPGMDSIFNVTAARIMATNTSTPETENAIGASTAKHSVSAATAGLIGAISTLGVIICVAVVYFIWSRRFRRKSGPVQQSSYSPLYETHREASPFMVLRAHSVDGGRTTPHKVPLSSLRTSSPHRLDMTANNSLVSLPNNLYIPKHSNPTSYQSTIEWWRKAFESIVRSGFQADSESRLSLNAGRSLMERVRVEGVGKPLALRAVIVRFICFWKTELQASKSLISRQDFLNAKDSIYDPGWLPARIAAFVVGKPLWWALEQLGIVGEDGILGGSHSGSRHHKDTTWWGEYVVVPLVEKAADETLAKQEGKVGGSGDRLYTFEDFRKQFGSVVGVTTLTEGDAKVLLRYLQRDRKAILFDEEIVKFIMDDPSTPREINAADKGILELRSAVQNLHAQVNGLHHKMDECTRKATDALRQKRKPVALSHLRLKKQLEDLLSKRLGSLSTLESTLIRVEAAAGDIEIMKSYESSTATLRAILAHPSLQRESIEATMDALAEVNADAREVNEAVRIGADVAVGVEEVIDEGDLEDELRALVREAEAEKQAAESAKESVEIETRLVGAGMQVPEGVPSAEKVRVPAS</sequence>
<evidence type="ECO:0000256" key="2">
    <source>
        <dbReference type="SAM" id="Phobius"/>
    </source>
</evidence>
<dbReference type="InParanoid" id="A0A369JIL2"/>
<keyword evidence="4" id="KW-1185">Reference proteome</keyword>
<dbReference type="GO" id="GO:0009898">
    <property type="term" value="C:cytoplasmic side of plasma membrane"/>
    <property type="evidence" value="ECO:0007669"/>
    <property type="project" value="TreeGrafter"/>
</dbReference>
<dbReference type="InterPro" id="IPR005024">
    <property type="entry name" value="Snf7_fam"/>
</dbReference>
<keyword evidence="2" id="KW-0812">Transmembrane</keyword>
<dbReference type="Proteomes" id="UP000076154">
    <property type="component" value="Unassembled WGS sequence"/>
</dbReference>
<dbReference type="GO" id="GO:0005771">
    <property type="term" value="C:multivesicular body"/>
    <property type="evidence" value="ECO:0007669"/>
    <property type="project" value="TreeGrafter"/>
</dbReference>
<dbReference type="FunCoup" id="A0A369JIL2">
    <property type="interactions" value="56"/>
</dbReference>